<evidence type="ECO:0000256" key="3">
    <source>
        <dbReference type="PIRSR" id="PIRSR602401-1"/>
    </source>
</evidence>
<dbReference type="GO" id="GO:0005506">
    <property type="term" value="F:iron ion binding"/>
    <property type="evidence" value="ECO:0007669"/>
    <property type="project" value="InterPro"/>
</dbReference>
<name>A0A951P8N9_9CYAN</name>
<dbReference type="GO" id="GO:0020037">
    <property type="term" value="F:heme binding"/>
    <property type="evidence" value="ECO:0007669"/>
    <property type="project" value="InterPro"/>
</dbReference>
<protein>
    <submittedName>
        <fullName evidence="5">Cytochrome P450</fullName>
    </submittedName>
</protein>
<dbReference type="InterPro" id="IPR002401">
    <property type="entry name" value="Cyt_P450_E_grp-I"/>
</dbReference>
<evidence type="ECO:0000256" key="4">
    <source>
        <dbReference type="RuleBase" id="RU000461"/>
    </source>
</evidence>
<comment type="similarity">
    <text evidence="2 4">Belongs to the cytochrome P450 family.</text>
</comment>
<dbReference type="Proteomes" id="UP000707356">
    <property type="component" value="Unassembled WGS sequence"/>
</dbReference>
<accession>A0A951P8N9</accession>
<dbReference type="GO" id="GO:0016705">
    <property type="term" value="F:oxidoreductase activity, acting on paired donors, with incorporation or reduction of molecular oxygen"/>
    <property type="evidence" value="ECO:0007669"/>
    <property type="project" value="InterPro"/>
</dbReference>
<dbReference type="Gene3D" id="1.10.630.10">
    <property type="entry name" value="Cytochrome P450"/>
    <property type="match status" value="1"/>
</dbReference>
<gene>
    <name evidence="5" type="ORF">KME07_01775</name>
</gene>
<dbReference type="PANTHER" id="PTHR24305">
    <property type="entry name" value="CYTOCHROME P450"/>
    <property type="match status" value="1"/>
</dbReference>
<comment type="caution">
    <text evidence="5">The sequence shown here is derived from an EMBL/GenBank/DDBJ whole genome shotgun (WGS) entry which is preliminary data.</text>
</comment>
<keyword evidence="3 4" id="KW-0349">Heme</keyword>
<organism evidence="5 6">
    <name type="scientific">Pegethrix bostrychoides GSE-TBD4-15B</name>
    <dbReference type="NCBI Taxonomy" id="2839662"/>
    <lineage>
        <taxon>Bacteria</taxon>
        <taxon>Bacillati</taxon>
        <taxon>Cyanobacteriota</taxon>
        <taxon>Cyanophyceae</taxon>
        <taxon>Oculatellales</taxon>
        <taxon>Oculatellaceae</taxon>
        <taxon>Pegethrix</taxon>
    </lineage>
</organism>
<dbReference type="InterPro" id="IPR001128">
    <property type="entry name" value="Cyt_P450"/>
</dbReference>
<evidence type="ECO:0000313" key="5">
    <source>
        <dbReference type="EMBL" id="MBW4464154.1"/>
    </source>
</evidence>
<keyword evidence="4" id="KW-0503">Monooxygenase</keyword>
<reference evidence="5" key="1">
    <citation type="submission" date="2021-05" db="EMBL/GenBank/DDBJ databases">
        <authorList>
            <person name="Pietrasiak N."/>
            <person name="Ward R."/>
            <person name="Stajich J.E."/>
            <person name="Kurbessoian T."/>
        </authorList>
    </citation>
    <scope>NUCLEOTIDE SEQUENCE</scope>
    <source>
        <strain evidence="5">GSE-TBD4-15B</strain>
    </source>
</reference>
<proteinExistence type="inferred from homology"/>
<dbReference type="PRINTS" id="PR00385">
    <property type="entry name" value="P450"/>
</dbReference>
<feature type="binding site" description="axial binding residue" evidence="3">
    <location>
        <position position="395"/>
    </location>
    <ligand>
        <name>heme</name>
        <dbReference type="ChEBI" id="CHEBI:30413"/>
    </ligand>
    <ligandPart>
        <name>Fe</name>
        <dbReference type="ChEBI" id="CHEBI:18248"/>
    </ligandPart>
</feature>
<evidence type="ECO:0000256" key="2">
    <source>
        <dbReference type="ARBA" id="ARBA00010617"/>
    </source>
</evidence>
<keyword evidence="3 4" id="KW-0408">Iron</keyword>
<dbReference type="InterPro" id="IPR036396">
    <property type="entry name" value="Cyt_P450_sf"/>
</dbReference>
<dbReference type="Pfam" id="PF00067">
    <property type="entry name" value="p450"/>
    <property type="match status" value="1"/>
</dbReference>
<dbReference type="GO" id="GO:0004497">
    <property type="term" value="F:monooxygenase activity"/>
    <property type="evidence" value="ECO:0007669"/>
    <property type="project" value="UniProtKB-KW"/>
</dbReference>
<dbReference type="InterPro" id="IPR050121">
    <property type="entry name" value="Cytochrome_P450_monoxygenase"/>
</dbReference>
<dbReference type="InterPro" id="IPR017972">
    <property type="entry name" value="Cyt_P450_CS"/>
</dbReference>
<dbReference type="AlphaFoldDB" id="A0A951P8N9"/>
<dbReference type="EMBL" id="JAHHHV010000006">
    <property type="protein sequence ID" value="MBW4464154.1"/>
    <property type="molecule type" value="Genomic_DNA"/>
</dbReference>
<sequence>MSLPNGPKTPAVWQMFYWIIRPFSFMRSCTHDYGDCFTVMLGEKFAPVVFFSHPQALQTILTSDDSKMFDAPGELNGLFEPFLGTQSVIGLSGDRHRRMRQLMMPPFHGERMRSYGQIIGDITDDVIREWTVDKSFSVRESMQAVSMRTILGAVFGLAEGPRYQQLEKLLGTMLNEMSNPLSVSLLYFPILRQDLGSLSPWGNFVRKRQQIDQIIYEEISERRTQPNDSRNDILTLLMSARDEAGEPMTDVELRDELMTLLVAGHETTATALTWALYWIHKFPNVRQQLLQELEGMEVPLDPNALLRLPYLDAVCCETLRIYPVGMLTFPRVVRSSVELMGHSLEPETIVIGSIYLAHRRKDVYPDPEQFRPERFLERQFTPFEYLPFGGGSRRCIGMAFAQFEMKVVLSRILSQVELGLADTRSVQPVRRGLTSGVSPVQLVVKGYNPTKLSRRDYHDSLLN</sequence>
<dbReference type="PRINTS" id="PR00463">
    <property type="entry name" value="EP450I"/>
</dbReference>
<keyword evidence="3 4" id="KW-0479">Metal-binding</keyword>
<dbReference type="PROSITE" id="PS00086">
    <property type="entry name" value="CYTOCHROME_P450"/>
    <property type="match status" value="1"/>
</dbReference>
<evidence type="ECO:0000256" key="1">
    <source>
        <dbReference type="ARBA" id="ARBA00001971"/>
    </source>
</evidence>
<dbReference type="SUPFAM" id="SSF48264">
    <property type="entry name" value="Cytochrome P450"/>
    <property type="match status" value="1"/>
</dbReference>
<reference evidence="5" key="2">
    <citation type="journal article" date="2022" name="Microbiol. Resour. Announc.">
        <title>Metagenome Sequencing to Explore Phylogenomics of Terrestrial Cyanobacteria.</title>
        <authorList>
            <person name="Ward R.D."/>
            <person name="Stajich J.E."/>
            <person name="Johansen J.R."/>
            <person name="Huntemann M."/>
            <person name="Clum A."/>
            <person name="Foster B."/>
            <person name="Foster B."/>
            <person name="Roux S."/>
            <person name="Palaniappan K."/>
            <person name="Varghese N."/>
            <person name="Mukherjee S."/>
            <person name="Reddy T.B.K."/>
            <person name="Daum C."/>
            <person name="Copeland A."/>
            <person name="Chen I.A."/>
            <person name="Ivanova N.N."/>
            <person name="Kyrpides N.C."/>
            <person name="Shapiro N."/>
            <person name="Eloe-Fadrosh E.A."/>
            <person name="Pietrasiak N."/>
        </authorList>
    </citation>
    <scope>NUCLEOTIDE SEQUENCE</scope>
    <source>
        <strain evidence="5">GSE-TBD4-15B</strain>
    </source>
</reference>
<dbReference type="CDD" id="cd11053">
    <property type="entry name" value="CYP110-like"/>
    <property type="match status" value="1"/>
</dbReference>
<keyword evidence="4" id="KW-0560">Oxidoreductase</keyword>
<comment type="cofactor">
    <cofactor evidence="1 3">
        <name>heme</name>
        <dbReference type="ChEBI" id="CHEBI:30413"/>
    </cofactor>
</comment>
<dbReference type="PANTHER" id="PTHR24305:SF166">
    <property type="entry name" value="CYTOCHROME P450 12A4, MITOCHONDRIAL-RELATED"/>
    <property type="match status" value="1"/>
</dbReference>
<evidence type="ECO:0000313" key="6">
    <source>
        <dbReference type="Proteomes" id="UP000707356"/>
    </source>
</evidence>